<accession>A0A537JF98</accession>
<reference evidence="1 2" key="1">
    <citation type="journal article" date="2019" name="Nat. Microbiol.">
        <title>Mediterranean grassland soil C-N compound turnover is dependent on rainfall and depth, and is mediated by genomically divergent microorganisms.</title>
        <authorList>
            <person name="Diamond S."/>
            <person name="Andeer P.F."/>
            <person name="Li Z."/>
            <person name="Crits-Christoph A."/>
            <person name="Burstein D."/>
            <person name="Anantharaman K."/>
            <person name="Lane K.R."/>
            <person name="Thomas B.C."/>
            <person name="Pan C."/>
            <person name="Northen T.R."/>
            <person name="Banfield J.F."/>
        </authorList>
    </citation>
    <scope>NUCLEOTIDE SEQUENCE [LARGE SCALE GENOMIC DNA]</scope>
    <source>
        <strain evidence="1">NP_7</strain>
    </source>
</reference>
<name>A0A537JF98_9BACT</name>
<evidence type="ECO:0000313" key="1">
    <source>
        <dbReference type="EMBL" id="TMI82160.1"/>
    </source>
</evidence>
<protein>
    <submittedName>
        <fullName evidence="1">Uncharacterized protein</fullName>
    </submittedName>
</protein>
<dbReference type="Proteomes" id="UP000320048">
    <property type="component" value="Unassembled WGS sequence"/>
</dbReference>
<dbReference type="AlphaFoldDB" id="A0A537JF98"/>
<evidence type="ECO:0000313" key="2">
    <source>
        <dbReference type="Proteomes" id="UP000320048"/>
    </source>
</evidence>
<sequence>MLVQKERKGQSHHQGKRILSSRDSSLLALRAEPNPLSSVEAFDEFVGSYAEVGIEEFIFYWPPVKRDHKEPISSSQQAMFERIAAERLAPLRRPDA</sequence>
<organism evidence="1 2">
    <name type="scientific">Candidatus Segetimicrobium genomatis</name>
    <dbReference type="NCBI Taxonomy" id="2569760"/>
    <lineage>
        <taxon>Bacteria</taxon>
        <taxon>Bacillati</taxon>
        <taxon>Candidatus Sysuimicrobiota</taxon>
        <taxon>Candidatus Sysuimicrobiia</taxon>
        <taxon>Candidatus Sysuimicrobiales</taxon>
        <taxon>Candidatus Segetimicrobiaceae</taxon>
        <taxon>Candidatus Segetimicrobium</taxon>
    </lineage>
</organism>
<dbReference type="EMBL" id="VBAO01000140">
    <property type="protein sequence ID" value="TMI82160.1"/>
    <property type="molecule type" value="Genomic_DNA"/>
</dbReference>
<comment type="caution">
    <text evidence="1">The sequence shown here is derived from an EMBL/GenBank/DDBJ whole genome shotgun (WGS) entry which is preliminary data.</text>
</comment>
<gene>
    <name evidence="1" type="ORF">E6H04_05290</name>
</gene>
<proteinExistence type="predicted"/>